<reference evidence="2 4" key="1">
    <citation type="submission" date="2018-06" db="EMBL/GenBank/DDBJ databases">
        <title>Genomic Encyclopedia of Archaeal and Bacterial Type Strains, Phase II (KMG-II): from individual species to whole genera.</title>
        <authorList>
            <person name="Goeker M."/>
        </authorList>
    </citation>
    <scope>NUCLEOTIDE SEQUENCE [LARGE SCALE GENOMIC DNA]</scope>
    <source>
        <strain evidence="2 4">DSM 22686</strain>
    </source>
</reference>
<dbReference type="EMBL" id="QKZU01000012">
    <property type="protein sequence ID" value="PZX53511.1"/>
    <property type="molecule type" value="Genomic_DNA"/>
</dbReference>
<evidence type="ECO:0000313" key="3">
    <source>
        <dbReference type="EMBL" id="TXD76460.1"/>
    </source>
</evidence>
<feature type="region of interest" description="Disordered" evidence="1">
    <location>
        <begin position="45"/>
        <end position="116"/>
    </location>
</feature>
<name>A0A2W7R028_9BACT</name>
<evidence type="ECO:0000256" key="1">
    <source>
        <dbReference type="SAM" id="MobiDB-lite"/>
    </source>
</evidence>
<accession>A0A2W7R028</accession>
<organism evidence="2 4">
    <name type="scientific">Algoriphagus ratkowskyi</name>
    <dbReference type="NCBI Taxonomy" id="57028"/>
    <lineage>
        <taxon>Bacteria</taxon>
        <taxon>Pseudomonadati</taxon>
        <taxon>Bacteroidota</taxon>
        <taxon>Cytophagia</taxon>
        <taxon>Cytophagales</taxon>
        <taxon>Cyclobacteriaceae</taxon>
        <taxon>Algoriphagus</taxon>
    </lineage>
</organism>
<gene>
    <name evidence="3" type="ORF">ESW18_15735</name>
    <name evidence="2" type="ORF">LV84_03235</name>
</gene>
<reference evidence="3 5" key="2">
    <citation type="submission" date="2019-08" db="EMBL/GenBank/DDBJ databases">
        <title>Genome of Algoriphagus ratkowskyi IC026.</title>
        <authorList>
            <person name="Bowman J.P."/>
        </authorList>
    </citation>
    <scope>NUCLEOTIDE SEQUENCE [LARGE SCALE GENOMIC DNA]</scope>
    <source>
        <strain evidence="3 5">IC026</strain>
    </source>
</reference>
<sequence length="116" mass="13460">MVYSDTIPQISTLGRFINFIANPATFVNSISDNRMFSYYPHKKDDELVTPEDFPVPDGDEINPNKDVPKEEEYLPDEQEVPIEEPIKEIEEDPYFPRREDGLPPAQEEEFPKTDPD</sequence>
<dbReference type="Proteomes" id="UP000249115">
    <property type="component" value="Unassembled WGS sequence"/>
</dbReference>
<dbReference type="OrthoDB" id="826997at2"/>
<keyword evidence="5" id="KW-1185">Reference proteome</keyword>
<feature type="compositionally biased region" description="Basic and acidic residues" evidence="1">
    <location>
        <begin position="62"/>
        <end position="72"/>
    </location>
</feature>
<feature type="compositionally biased region" description="Acidic residues" evidence="1">
    <location>
        <begin position="73"/>
        <end position="82"/>
    </location>
</feature>
<dbReference type="Proteomes" id="UP000321927">
    <property type="component" value="Unassembled WGS sequence"/>
</dbReference>
<dbReference type="AlphaFoldDB" id="A0A2W7R028"/>
<protein>
    <submittedName>
        <fullName evidence="2">Uncharacterized protein</fullName>
    </submittedName>
</protein>
<evidence type="ECO:0000313" key="4">
    <source>
        <dbReference type="Proteomes" id="UP000249115"/>
    </source>
</evidence>
<dbReference type="EMBL" id="VORV01000011">
    <property type="protein sequence ID" value="TXD76460.1"/>
    <property type="molecule type" value="Genomic_DNA"/>
</dbReference>
<comment type="caution">
    <text evidence="2">The sequence shown here is derived from an EMBL/GenBank/DDBJ whole genome shotgun (WGS) entry which is preliminary data.</text>
</comment>
<evidence type="ECO:0000313" key="2">
    <source>
        <dbReference type="EMBL" id="PZX53511.1"/>
    </source>
</evidence>
<feature type="compositionally biased region" description="Basic and acidic residues" evidence="1">
    <location>
        <begin position="84"/>
        <end position="101"/>
    </location>
</feature>
<dbReference type="RefSeq" id="WP_086502510.1">
    <property type="nucleotide sequence ID" value="NZ_MSSV01000016.1"/>
</dbReference>
<evidence type="ECO:0000313" key="5">
    <source>
        <dbReference type="Proteomes" id="UP000321927"/>
    </source>
</evidence>
<proteinExistence type="predicted"/>